<gene>
    <name evidence="2" type="ORF">KM92DES2_10136</name>
</gene>
<dbReference type="AlphaFoldDB" id="A0A212IWB9"/>
<evidence type="ECO:0000313" key="2">
    <source>
        <dbReference type="EMBL" id="SBV91460.1"/>
    </source>
</evidence>
<protein>
    <submittedName>
        <fullName evidence="2">Uncharacterized protein</fullName>
    </submittedName>
</protein>
<sequence length="36" mass="4252">MSNLIKHKIQAKNPNKKQHNGLKNKHKRQITLFLSD</sequence>
<organism evidence="2">
    <name type="scientific">uncultured Desulfovibrio sp</name>
    <dbReference type="NCBI Taxonomy" id="167968"/>
    <lineage>
        <taxon>Bacteria</taxon>
        <taxon>Pseudomonadati</taxon>
        <taxon>Thermodesulfobacteriota</taxon>
        <taxon>Desulfovibrionia</taxon>
        <taxon>Desulfovibrionales</taxon>
        <taxon>Desulfovibrionaceae</taxon>
        <taxon>Desulfovibrio</taxon>
        <taxon>environmental samples</taxon>
    </lineage>
</organism>
<proteinExistence type="predicted"/>
<accession>A0A212IWB9</accession>
<dbReference type="EMBL" id="FLUP01000001">
    <property type="protein sequence ID" value="SBV91460.1"/>
    <property type="molecule type" value="Genomic_DNA"/>
</dbReference>
<reference evidence="2" key="1">
    <citation type="submission" date="2016-04" db="EMBL/GenBank/DDBJ databases">
        <authorList>
            <person name="Evans L.H."/>
            <person name="Alamgir A."/>
            <person name="Owens N."/>
            <person name="Weber N.D."/>
            <person name="Virtaneva K."/>
            <person name="Barbian K."/>
            <person name="Babar A."/>
            <person name="Rosenke K."/>
        </authorList>
    </citation>
    <scope>NUCLEOTIDE SEQUENCE</scope>
    <source>
        <strain evidence="2">92-2</strain>
    </source>
</reference>
<feature type="region of interest" description="Disordered" evidence="1">
    <location>
        <begin position="1"/>
        <end position="36"/>
    </location>
</feature>
<feature type="compositionally biased region" description="Basic residues" evidence="1">
    <location>
        <begin position="1"/>
        <end position="29"/>
    </location>
</feature>
<name>A0A212IWB9_9BACT</name>
<evidence type="ECO:0000256" key="1">
    <source>
        <dbReference type="SAM" id="MobiDB-lite"/>
    </source>
</evidence>